<evidence type="ECO:0000256" key="1">
    <source>
        <dbReference type="ARBA" id="ARBA00022679"/>
    </source>
</evidence>
<evidence type="ECO:0000313" key="2">
    <source>
        <dbReference type="EMBL" id="MCJ2541946.1"/>
    </source>
</evidence>
<keyword evidence="1" id="KW-0808">Transferase</keyword>
<reference evidence="2" key="1">
    <citation type="submission" date="2021-02" db="EMBL/GenBank/DDBJ databases">
        <title>The CRISPR/cas machinery reduction and long-range gene transfer in the hot spring cyanobacterium Synechococcus.</title>
        <authorList>
            <person name="Dvorak P."/>
            <person name="Jahodarova E."/>
            <person name="Hasler P."/>
            <person name="Poulickova A."/>
        </authorList>
    </citation>
    <scope>NUCLEOTIDE SEQUENCE</scope>
    <source>
        <strain evidence="2">Rupite</strain>
    </source>
</reference>
<organism evidence="2 3">
    <name type="scientific">Thermostichus vulcanus str. 'Rupite'</name>
    <dbReference type="NCBI Taxonomy" id="2813851"/>
    <lineage>
        <taxon>Bacteria</taxon>
        <taxon>Bacillati</taxon>
        <taxon>Cyanobacteriota</taxon>
        <taxon>Cyanophyceae</taxon>
        <taxon>Thermostichales</taxon>
        <taxon>Thermostichaceae</taxon>
        <taxon>Thermostichus</taxon>
    </lineage>
</organism>
<evidence type="ECO:0008006" key="4">
    <source>
        <dbReference type="Google" id="ProtNLM"/>
    </source>
</evidence>
<comment type="caution">
    <text evidence="2">The sequence shown here is derived from an EMBL/GenBank/DDBJ whole genome shotgun (WGS) entry which is preliminary data.</text>
</comment>
<dbReference type="EMBL" id="JAFIRA010000005">
    <property type="protein sequence ID" value="MCJ2541946.1"/>
    <property type="molecule type" value="Genomic_DNA"/>
</dbReference>
<proteinExistence type="predicted"/>
<name>A0ABT0C862_THEVL</name>
<protein>
    <recommendedName>
        <fullName evidence="4">Glycosyltransferase</fullName>
    </recommendedName>
</protein>
<keyword evidence="3" id="KW-1185">Reference proteome</keyword>
<dbReference type="PANTHER" id="PTHR46401:SF2">
    <property type="entry name" value="GLYCOSYLTRANSFERASE WBBK-RELATED"/>
    <property type="match status" value="1"/>
</dbReference>
<dbReference type="SUPFAM" id="SSF53756">
    <property type="entry name" value="UDP-Glycosyltransferase/glycogen phosphorylase"/>
    <property type="match status" value="1"/>
</dbReference>
<dbReference type="Gene3D" id="3.40.50.2000">
    <property type="entry name" value="Glycogen Phosphorylase B"/>
    <property type="match status" value="1"/>
</dbReference>
<dbReference type="PANTHER" id="PTHR46401">
    <property type="entry name" value="GLYCOSYLTRANSFERASE WBBK-RELATED"/>
    <property type="match status" value="1"/>
</dbReference>
<gene>
    <name evidence="2" type="ORF">JX360_03330</name>
</gene>
<accession>A0ABT0C862</accession>
<dbReference type="Proteomes" id="UP000830835">
    <property type="component" value="Unassembled WGS sequence"/>
</dbReference>
<sequence>MSASHYICFSDDVLSGFQTYYPGIRPEQISLVYPAIGGWAKPATPDAMAEFRRKFKLTRPFFLAVLPEQLTDYRGIQSLSQAWELLQGQKLSRTELVFAFPSHIPVDPAKAQLPQGNGIHYLSLNNPELACAYSSSLALISHSTFRADSPLEAMACGCPVISYQDERSGASGLESLKSTQTAEQLSASLLCQGSVQQLAEALQRIQNYQVRSPLIAKGLERAKDLSWSAVAKKFWNLFEQLAPEMKQNHKERQS</sequence>
<dbReference type="RefSeq" id="WP_244349158.1">
    <property type="nucleotide sequence ID" value="NZ_JAFIRA010000005.1"/>
</dbReference>
<evidence type="ECO:0000313" key="3">
    <source>
        <dbReference type="Proteomes" id="UP000830835"/>
    </source>
</evidence>